<dbReference type="Proteomes" id="UP001255601">
    <property type="component" value="Unassembled WGS sequence"/>
</dbReference>
<organism evidence="1 2">
    <name type="scientific">Agrobacterium larrymoorei</name>
    <dbReference type="NCBI Taxonomy" id="160699"/>
    <lineage>
        <taxon>Bacteria</taxon>
        <taxon>Pseudomonadati</taxon>
        <taxon>Pseudomonadota</taxon>
        <taxon>Alphaproteobacteria</taxon>
        <taxon>Hyphomicrobiales</taxon>
        <taxon>Rhizobiaceae</taxon>
        <taxon>Rhizobium/Agrobacterium group</taxon>
        <taxon>Agrobacterium</taxon>
    </lineage>
</organism>
<gene>
    <name evidence="1" type="ORF">QE369_002037</name>
</gene>
<evidence type="ECO:0000313" key="2">
    <source>
        <dbReference type="Proteomes" id="UP001255601"/>
    </source>
</evidence>
<dbReference type="EMBL" id="JAVIZC010000002">
    <property type="protein sequence ID" value="MDR6101840.1"/>
    <property type="molecule type" value="Genomic_DNA"/>
</dbReference>
<name>A0AAJ2BLL4_9HYPH</name>
<protein>
    <submittedName>
        <fullName evidence="1">Uncharacterized protein</fullName>
    </submittedName>
</protein>
<sequence>MAISLMLPYLEAPSKKIAFHLKLPLREALDDVIGKPSAVHTGKGEIACFVTWPSRAHIAAKQIPSIRYPLV</sequence>
<accession>A0AAJ2BLL4</accession>
<dbReference type="AlphaFoldDB" id="A0AAJ2BLL4"/>
<reference evidence="1" key="1">
    <citation type="submission" date="2023-08" db="EMBL/GenBank/DDBJ databases">
        <title>Functional and genomic diversity of the sorghum phyllosphere microbiome.</title>
        <authorList>
            <person name="Shade A."/>
        </authorList>
    </citation>
    <scope>NUCLEOTIDE SEQUENCE</scope>
    <source>
        <strain evidence="1">SORGH_AS_0974</strain>
    </source>
</reference>
<proteinExistence type="predicted"/>
<evidence type="ECO:0000313" key="1">
    <source>
        <dbReference type="EMBL" id="MDR6101840.1"/>
    </source>
</evidence>
<comment type="caution">
    <text evidence="1">The sequence shown here is derived from an EMBL/GenBank/DDBJ whole genome shotgun (WGS) entry which is preliminary data.</text>
</comment>